<dbReference type="AlphaFoldDB" id="A0AAD1DXA8"/>
<protein>
    <recommendedName>
        <fullName evidence="4">Tyr recombinase domain-containing protein</fullName>
    </recommendedName>
</protein>
<accession>A0AAD1DXA8</accession>
<evidence type="ECO:0000313" key="5">
    <source>
        <dbReference type="EMBL" id="AZB19738.1"/>
    </source>
</evidence>
<dbReference type="GO" id="GO:0003677">
    <property type="term" value="F:DNA binding"/>
    <property type="evidence" value="ECO:0007669"/>
    <property type="project" value="UniProtKB-KW"/>
</dbReference>
<dbReference type="InterPro" id="IPR050090">
    <property type="entry name" value="Tyrosine_recombinase_XerCD"/>
</dbReference>
<dbReference type="InterPro" id="IPR002104">
    <property type="entry name" value="Integrase_catalytic"/>
</dbReference>
<reference evidence="5 6" key="1">
    <citation type="submission" date="2018-11" db="EMBL/GenBank/DDBJ databases">
        <title>Proposal to divide the Flavobacteriaceae and reorganize its genera based on Amino Acid Identity values calculated from whole genome sequences.</title>
        <authorList>
            <person name="Nicholson A.C."/>
            <person name="Gulvik C.A."/>
            <person name="Whitney A.M."/>
            <person name="Humrighouse B.W."/>
            <person name="Bell M."/>
            <person name="Holmes B."/>
            <person name="Steigerwalt A.G."/>
            <person name="Villarma A."/>
            <person name="Sheth M."/>
            <person name="Batra D."/>
            <person name="Pryor J."/>
            <person name="Bernardet J.-F."/>
            <person name="Hugo C."/>
            <person name="Kampfer P."/>
            <person name="Newman J."/>
            <person name="McQuiston J.R."/>
        </authorList>
    </citation>
    <scope>NUCLEOTIDE SEQUENCE [LARGE SCALE GENOMIC DNA]</scope>
    <source>
        <strain evidence="5 6">H5559</strain>
    </source>
</reference>
<dbReference type="InterPro" id="IPR010998">
    <property type="entry name" value="Integrase_recombinase_N"/>
</dbReference>
<name>A0AAD1DXA8_CHRID</name>
<keyword evidence="2" id="KW-0238">DNA-binding</keyword>
<evidence type="ECO:0000256" key="2">
    <source>
        <dbReference type="ARBA" id="ARBA00023125"/>
    </source>
</evidence>
<comment type="similarity">
    <text evidence="1">Belongs to the 'phage' integrase family.</text>
</comment>
<dbReference type="GO" id="GO:0015074">
    <property type="term" value="P:DNA integration"/>
    <property type="evidence" value="ECO:0007669"/>
    <property type="project" value="InterPro"/>
</dbReference>
<dbReference type="Proteomes" id="UP000269015">
    <property type="component" value="Chromosome"/>
</dbReference>
<evidence type="ECO:0000313" key="6">
    <source>
        <dbReference type="Proteomes" id="UP000269015"/>
    </source>
</evidence>
<proteinExistence type="inferred from homology"/>
<dbReference type="PANTHER" id="PTHR30349:SF64">
    <property type="entry name" value="PROPHAGE INTEGRASE INTD-RELATED"/>
    <property type="match status" value="1"/>
</dbReference>
<sequence length="461" mass="53828">MILILKWLGKGWENYSTPYFFIYLCYVQKFKTMATVKFRLKAKTDNSQIFLRFSISRNQVFETKTGLTVNFKDWSNEKSQIKQTKAENKITALQLNDLSNFIQREYNTDFSKGVIFSTNWLKKKIDLFFGRNSNPENDDLFLVYLNNYIELRKMDSSIKNATIQKFIQMQTKMKAFEKKRKSQFLITEFDKKLMLEFRIFMLQDCRVMESTANRTLRCLKTVLLDAQNNGKNINRLINNFTIENVPSIKVFLSFDEIEKIKNANVIGNDLITAKHWLIIGCYTGQRVSDLLRMNLSMVFTKIDNEGNKFPILELTQIKTGNDVSIPLHDEVLKILESYKGNFPPTYGNTQDSNFALFNRYIKKVCEVAGIDNLVKGKVFNDELKRNEIVETQKYNLVSSHICRRSFATNFYGDKRFTTPQIMSITGHKTERMFLSYIGKTSSDHALQTAKTFREISLQKIS</sequence>
<keyword evidence="3" id="KW-0233">DNA recombination</keyword>
<dbReference type="EMBL" id="CP033930">
    <property type="protein sequence ID" value="AZB19738.1"/>
    <property type="molecule type" value="Genomic_DNA"/>
</dbReference>
<dbReference type="SUPFAM" id="SSF56349">
    <property type="entry name" value="DNA breaking-rejoining enzymes"/>
    <property type="match status" value="1"/>
</dbReference>
<evidence type="ECO:0000256" key="1">
    <source>
        <dbReference type="ARBA" id="ARBA00008857"/>
    </source>
</evidence>
<dbReference type="InterPro" id="IPR011010">
    <property type="entry name" value="DNA_brk_join_enz"/>
</dbReference>
<feature type="domain" description="Tyr recombinase" evidence="4">
    <location>
        <begin position="247"/>
        <end position="450"/>
    </location>
</feature>
<dbReference type="InterPro" id="IPR013762">
    <property type="entry name" value="Integrase-like_cat_sf"/>
</dbReference>
<dbReference type="PROSITE" id="PS51898">
    <property type="entry name" value="TYR_RECOMBINASE"/>
    <property type="match status" value="1"/>
</dbReference>
<gene>
    <name evidence="5" type="ORF">EG352_19145</name>
</gene>
<dbReference type="Gene3D" id="1.10.150.130">
    <property type="match status" value="1"/>
</dbReference>
<evidence type="ECO:0000259" key="4">
    <source>
        <dbReference type="PROSITE" id="PS51898"/>
    </source>
</evidence>
<dbReference type="PANTHER" id="PTHR30349">
    <property type="entry name" value="PHAGE INTEGRASE-RELATED"/>
    <property type="match status" value="1"/>
</dbReference>
<organism evidence="5 6">
    <name type="scientific">Chryseobacterium indologenes</name>
    <name type="common">Flavobacterium indologenes</name>
    <dbReference type="NCBI Taxonomy" id="253"/>
    <lineage>
        <taxon>Bacteria</taxon>
        <taxon>Pseudomonadati</taxon>
        <taxon>Bacteroidota</taxon>
        <taxon>Flavobacteriia</taxon>
        <taxon>Flavobacteriales</taxon>
        <taxon>Weeksellaceae</taxon>
        <taxon>Chryseobacterium group</taxon>
        <taxon>Chryseobacterium</taxon>
    </lineage>
</organism>
<evidence type="ECO:0000256" key="3">
    <source>
        <dbReference type="ARBA" id="ARBA00023172"/>
    </source>
</evidence>
<dbReference type="Pfam" id="PF00589">
    <property type="entry name" value="Phage_integrase"/>
    <property type="match status" value="1"/>
</dbReference>
<dbReference type="Gene3D" id="1.10.443.10">
    <property type="entry name" value="Intergrase catalytic core"/>
    <property type="match status" value="1"/>
</dbReference>
<dbReference type="GO" id="GO:0006310">
    <property type="term" value="P:DNA recombination"/>
    <property type="evidence" value="ECO:0007669"/>
    <property type="project" value="UniProtKB-KW"/>
</dbReference>